<organism evidence="1 2">
    <name type="scientific">Peribacillus cavernae</name>
    <dbReference type="NCBI Taxonomy" id="1674310"/>
    <lineage>
        <taxon>Bacteria</taxon>
        <taxon>Bacillati</taxon>
        <taxon>Bacillota</taxon>
        <taxon>Bacilli</taxon>
        <taxon>Bacillales</taxon>
        <taxon>Bacillaceae</taxon>
        <taxon>Peribacillus</taxon>
    </lineage>
</organism>
<dbReference type="EMBL" id="RYZZ01000006">
    <property type="protein sequence ID" value="RUQ31086.1"/>
    <property type="molecule type" value="Genomic_DNA"/>
</dbReference>
<comment type="caution">
    <text evidence="1">The sequence shown here is derived from an EMBL/GenBank/DDBJ whole genome shotgun (WGS) entry which is preliminary data.</text>
</comment>
<name>A0A3S0TZN1_9BACI</name>
<keyword evidence="2" id="KW-1185">Reference proteome</keyword>
<proteinExistence type="predicted"/>
<protein>
    <recommendedName>
        <fullName evidence="3">MarR family transcriptional regulator</fullName>
    </recommendedName>
</protein>
<evidence type="ECO:0008006" key="3">
    <source>
        <dbReference type="Google" id="ProtNLM"/>
    </source>
</evidence>
<evidence type="ECO:0000313" key="2">
    <source>
        <dbReference type="Proteomes" id="UP000267430"/>
    </source>
</evidence>
<sequence>MDMEKLFQRIHTMIMSSAKSPKNMSISSVKVADIFGVSPGEIEKGLQELVDAGRVSKITMTESPNYATYQLPGVTTNKVQ</sequence>
<accession>A0A3S0TZN1</accession>
<dbReference type="OrthoDB" id="2884594at2"/>
<gene>
    <name evidence="1" type="ORF">ELQ35_05775</name>
</gene>
<dbReference type="RefSeq" id="WP_126863871.1">
    <property type="nucleotide sequence ID" value="NZ_JAUSTX010000020.1"/>
</dbReference>
<dbReference type="AlphaFoldDB" id="A0A3S0TZN1"/>
<dbReference type="Proteomes" id="UP000267430">
    <property type="component" value="Unassembled WGS sequence"/>
</dbReference>
<reference evidence="1 2" key="1">
    <citation type="submission" date="2018-12" db="EMBL/GenBank/DDBJ databases">
        <title>Bacillus chawlae sp. nov., Bacillus glennii sp. nov., and Bacillus saganii sp. nov. Isolated from the Vehicle Assembly Building at Kennedy Space Center where the Viking Spacecraft were Assembled.</title>
        <authorList>
            <person name="Seuylemezian A."/>
            <person name="Vaishampayan P."/>
        </authorList>
    </citation>
    <scope>NUCLEOTIDE SEQUENCE [LARGE SCALE GENOMIC DNA]</scope>
    <source>
        <strain evidence="1 2">L5</strain>
    </source>
</reference>
<evidence type="ECO:0000313" key="1">
    <source>
        <dbReference type="EMBL" id="RUQ31086.1"/>
    </source>
</evidence>